<dbReference type="EMBL" id="VSRR010010069">
    <property type="protein sequence ID" value="MPC51268.1"/>
    <property type="molecule type" value="Genomic_DNA"/>
</dbReference>
<accession>A0A5B7G299</accession>
<keyword evidence="2" id="KW-1185">Reference proteome</keyword>
<comment type="caution">
    <text evidence="1">The sequence shown here is derived from an EMBL/GenBank/DDBJ whole genome shotgun (WGS) entry which is preliminary data.</text>
</comment>
<dbReference type="Proteomes" id="UP000324222">
    <property type="component" value="Unassembled WGS sequence"/>
</dbReference>
<name>A0A5B7G299_PORTR</name>
<gene>
    <name evidence="1" type="ORF">E2C01_045113</name>
</gene>
<organism evidence="1 2">
    <name type="scientific">Portunus trituberculatus</name>
    <name type="common">Swimming crab</name>
    <name type="synonym">Neptunus trituberculatus</name>
    <dbReference type="NCBI Taxonomy" id="210409"/>
    <lineage>
        <taxon>Eukaryota</taxon>
        <taxon>Metazoa</taxon>
        <taxon>Ecdysozoa</taxon>
        <taxon>Arthropoda</taxon>
        <taxon>Crustacea</taxon>
        <taxon>Multicrustacea</taxon>
        <taxon>Malacostraca</taxon>
        <taxon>Eumalacostraca</taxon>
        <taxon>Eucarida</taxon>
        <taxon>Decapoda</taxon>
        <taxon>Pleocyemata</taxon>
        <taxon>Brachyura</taxon>
        <taxon>Eubrachyura</taxon>
        <taxon>Portunoidea</taxon>
        <taxon>Portunidae</taxon>
        <taxon>Portuninae</taxon>
        <taxon>Portunus</taxon>
    </lineage>
</organism>
<evidence type="ECO:0000313" key="1">
    <source>
        <dbReference type="EMBL" id="MPC51268.1"/>
    </source>
</evidence>
<reference evidence="1 2" key="1">
    <citation type="submission" date="2019-05" db="EMBL/GenBank/DDBJ databases">
        <title>Another draft genome of Portunus trituberculatus and its Hox gene families provides insights of decapod evolution.</title>
        <authorList>
            <person name="Jeong J.-H."/>
            <person name="Song I."/>
            <person name="Kim S."/>
            <person name="Choi T."/>
            <person name="Kim D."/>
            <person name="Ryu S."/>
            <person name="Kim W."/>
        </authorList>
    </citation>
    <scope>NUCLEOTIDE SEQUENCE [LARGE SCALE GENOMIC DNA]</scope>
    <source>
        <tissue evidence="1">Muscle</tissue>
    </source>
</reference>
<evidence type="ECO:0000313" key="2">
    <source>
        <dbReference type="Proteomes" id="UP000324222"/>
    </source>
</evidence>
<sequence>MHPNLANEAASQTQGENNNFGIIYCDQRMTLDVENNHFHNKLQHIHHRAAWQERRAGRGGAVTQLLPDLYKHSPTGTVVICLLITSGFSCSWPEMLWSEWHPLWVGHHRLGLPNTSGREAPTTKVQQWTLSWVYNP</sequence>
<dbReference type="AlphaFoldDB" id="A0A5B7G299"/>
<protein>
    <submittedName>
        <fullName evidence="1">Uncharacterized protein</fullName>
    </submittedName>
</protein>
<proteinExistence type="predicted"/>